<evidence type="ECO:0000256" key="3">
    <source>
        <dbReference type="ARBA" id="ARBA00007739"/>
    </source>
</evidence>
<dbReference type="Gene3D" id="3.40.710.10">
    <property type="entry name" value="DD-peptidase/beta-lactamase superfamily"/>
    <property type="match status" value="1"/>
</dbReference>
<gene>
    <name evidence="20" type="ORF">JKL49_15905</name>
</gene>
<dbReference type="Pfam" id="PF00912">
    <property type="entry name" value="Transgly"/>
    <property type="match status" value="1"/>
</dbReference>
<feature type="transmembrane region" description="Helical" evidence="16">
    <location>
        <begin position="85"/>
        <end position="108"/>
    </location>
</feature>
<dbReference type="InterPro" id="IPR001264">
    <property type="entry name" value="Glyco_trans_51"/>
</dbReference>
<evidence type="ECO:0000256" key="16">
    <source>
        <dbReference type="SAM" id="Phobius"/>
    </source>
</evidence>
<keyword evidence="9" id="KW-0133">Cell shape</keyword>
<comment type="similarity">
    <text evidence="3">In the N-terminal section; belongs to the glycosyltransferase 51 family.</text>
</comment>
<dbReference type="InterPro" id="IPR050396">
    <property type="entry name" value="Glycosyltr_51/Transpeptidase"/>
</dbReference>
<feature type="domain" description="Penicillin-binding protein N-terminal" evidence="19">
    <location>
        <begin position="1"/>
        <end position="138"/>
    </location>
</feature>
<evidence type="ECO:0000259" key="18">
    <source>
        <dbReference type="Pfam" id="PF00912"/>
    </source>
</evidence>
<evidence type="ECO:0000256" key="13">
    <source>
        <dbReference type="ARBA" id="ARBA00034000"/>
    </source>
</evidence>
<evidence type="ECO:0000256" key="11">
    <source>
        <dbReference type="ARBA" id="ARBA00023268"/>
    </source>
</evidence>
<feature type="compositionally biased region" description="Gly residues" evidence="15">
    <location>
        <begin position="61"/>
        <end position="73"/>
    </location>
</feature>
<comment type="catalytic activity">
    <reaction evidence="13">
        <text>Preferential cleavage: (Ac)2-L-Lys-D-Ala-|-D-Ala. Also transpeptidation of peptidyl-alanyl moieties that are N-acyl substituents of D-alanine.</text>
        <dbReference type="EC" id="3.4.16.4"/>
    </reaction>
</comment>
<dbReference type="RefSeq" id="WP_215341599.1">
    <property type="nucleotide sequence ID" value="NZ_JAGSGD010000001.1"/>
</dbReference>
<evidence type="ECO:0000256" key="5">
    <source>
        <dbReference type="ARBA" id="ARBA00022670"/>
    </source>
</evidence>
<evidence type="ECO:0000313" key="20">
    <source>
        <dbReference type="EMBL" id="MBR7620880.1"/>
    </source>
</evidence>
<evidence type="ECO:0000256" key="4">
    <source>
        <dbReference type="ARBA" id="ARBA00022645"/>
    </source>
</evidence>
<evidence type="ECO:0000256" key="9">
    <source>
        <dbReference type="ARBA" id="ARBA00022960"/>
    </source>
</evidence>
<dbReference type="GO" id="GO:0009252">
    <property type="term" value="P:peptidoglycan biosynthetic process"/>
    <property type="evidence" value="ECO:0007669"/>
    <property type="project" value="UniProtKB-KW"/>
</dbReference>
<keyword evidence="11" id="KW-0511">Multifunctional enzyme</keyword>
<evidence type="ECO:0000256" key="12">
    <source>
        <dbReference type="ARBA" id="ARBA00023316"/>
    </source>
</evidence>
<dbReference type="GO" id="GO:0006508">
    <property type="term" value="P:proteolysis"/>
    <property type="evidence" value="ECO:0007669"/>
    <property type="project" value="UniProtKB-KW"/>
</dbReference>
<comment type="similarity">
    <text evidence="2">In the C-terminal section; belongs to the transpeptidase family.</text>
</comment>
<evidence type="ECO:0000259" key="19">
    <source>
        <dbReference type="Pfam" id="PF17093"/>
    </source>
</evidence>
<keyword evidence="6" id="KW-0328">Glycosyltransferase</keyword>
<dbReference type="Gene3D" id="1.10.3810.10">
    <property type="entry name" value="Biosynthetic peptidoglycan transglycosylase-like"/>
    <property type="match status" value="1"/>
</dbReference>
<dbReference type="NCBIfam" id="TIGR02074">
    <property type="entry name" value="PBP_1a_fam"/>
    <property type="match status" value="1"/>
</dbReference>
<accession>A0A941HXY1</accession>
<evidence type="ECO:0000256" key="15">
    <source>
        <dbReference type="SAM" id="MobiDB-lite"/>
    </source>
</evidence>
<keyword evidence="16" id="KW-0812">Transmembrane</keyword>
<evidence type="ECO:0000259" key="17">
    <source>
        <dbReference type="Pfam" id="PF00905"/>
    </source>
</evidence>
<evidence type="ECO:0000256" key="14">
    <source>
        <dbReference type="ARBA" id="ARBA00049902"/>
    </source>
</evidence>
<feature type="domain" description="Glycosyl transferase family 51" evidence="18">
    <location>
        <begin position="149"/>
        <end position="316"/>
    </location>
</feature>
<dbReference type="GO" id="GO:0008955">
    <property type="term" value="F:peptidoglycan glycosyltransferase activity"/>
    <property type="evidence" value="ECO:0007669"/>
    <property type="project" value="UniProtKB-EC"/>
</dbReference>
<dbReference type="GO" id="GO:0030288">
    <property type="term" value="C:outer membrane-bounded periplasmic space"/>
    <property type="evidence" value="ECO:0007669"/>
    <property type="project" value="TreeGrafter"/>
</dbReference>
<organism evidence="20 21">
    <name type="scientific">Phenylobacterium glaciei</name>
    <dbReference type="NCBI Taxonomy" id="2803784"/>
    <lineage>
        <taxon>Bacteria</taxon>
        <taxon>Pseudomonadati</taxon>
        <taxon>Pseudomonadota</taxon>
        <taxon>Alphaproteobacteria</taxon>
        <taxon>Caulobacterales</taxon>
        <taxon>Caulobacteraceae</taxon>
        <taxon>Phenylobacterium</taxon>
    </lineage>
</organism>
<dbReference type="InterPro" id="IPR036950">
    <property type="entry name" value="PBP_transglycosylase"/>
</dbReference>
<keyword evidence="4" id="KW-0121">Carboxypeptidase</keyword>
<dbReference type="PANTHER" id="PTHR32282:SF33">
    <property type="entry name" value="PEPTIDOGLYCAN GLYCOSYLTRANSFERASE"/>
    <property type="match status" value="1"/>
</dbReference>
<dbReference type="GO" id="GO:0008658">
    <property type="term" value="F:penicillin binding"/>
    <property type="evidence" value="ECO:0007669"/>
    <property type="project" value="InterPro"/>
</dbReference>
<dbReference type="InterPro" id="IPR031375">
    <property type="entry name" value="PBP_N"/>
</dbReference>
<evidence type="ECO:0000256" key="8">
    <source>
        <dbReference type="ARBA" id="ARBA00022801"/>
    </source>
</evidence>
<evidence type="ECO:0000256" key="2">
    <source>
        <dbReference type="ARBA" id="ARBA00007090"/>
    </source>
</evidence>
<dbReference type="SUPFAM" id="SSF53955">
    <property type="entry name" value="Lysozyme-like"/>
    <property type="match status" value="1"/>
</dbReference>
<feature type="region of interest" description="Disordered" evidence="15">
    <location>
        <begin position="1"/>
        <end position="73"/>
    </location>
</feature>
<reference evidence="20" key="1">
    <citation type="submission" date="2021-04" db="EMBL/GenBank/DDBJ databases">
        <title>Draft genome assembly of strain Phenylobacterium sp. 20VBR1 using MiniION and Illumina platforms.</title>
        <authorList>
            <person name="Thomas F.A."/>
            <person name="Krishnan K.P."/>
            <person name="Sinha R.K."/>
        </authorList>
    </citation>
    <scope>NUCLEOTIDE SEQUENCE</scope>
    <source>
        <strain evidence="20">20VBR1</strain>
    </source>
</reference>
<feature type="region of interest" description="Disordered" evidence="15">
    <location>
        <begin position="712"/>
        <end position="738"/>
    </location>
</feature>
<feature type="compositionally biased region" description="Basic and acidic residues" evidence="15">
    <location>
        <begin position="726"/>
        <end position="738"/>
    </location>
</feature>
<comment type="catalytic activity">
    <reaction evidence="14">
        <text>[GlcNAc-(1-&gt;4)-Mur2Ac(oyl-L-Ala-gamma-D-Glu-L-Lys-D-Ala-D-Ala)](n)-di-trans,octa-cis-undecaprenyl diphosphate + beta-D-GlcNAc-(1-&gt;4)-Mur2Ac(oyl-L-Ala-gamma-D-Glu-L-Lys-D-Ala-D-Ala)-di-trans,octa-cis-undecaprenyl diphosphate = [GlcNAc-(1-&gt;4)-Mur2Ac(oyl-L-Ala-gamma-D-Glu-L-Lys-D-Ala-D-Ala)](n+1)-di-trans,octa-cis-undecaprenyl diphosphate + di-trans,octa-cis-undecaprenyl diphosphate + H(+)</text>
        <dbReference type="Rhea" id="RHEA:23708"/>
        <dbReference type="Rhea" id="RHEA-COMP:9602"/>
        <dbReference type="Rhea" id="RHEA-COMP:9603"/>
        <dbReference type="ChEBI" id="CHEBI:15378"/>
        <dbReference type="ChEBI" id="CHEBI:58405"/>
        <dbReference type="ChEBI" id="CHEBI:60033"/>
        <dbReference type="ChEBI" id="CHEBI:78435"/>
        <dbReference type="EC" id="2.4.99.28"/>
    </reaction>
</comment>
<feature type="compositionally biased region" description="Basic and acidic residues" evidence="15">
    <location>
        <begin position="34"/>
        <end position="56"/>
    </location>
</feature>
<evidence type="ECO:0000313" key="21">
    <source>
        <dbReference type="Proteomes" id="UP000622580"/>
    </source>
</evidence>
<keyword evidence="8" id="KW-0378">Hydrolase</keyword>
<evidence type="ECO:0000256" key="6">
    <source>
        <dbReference type="ARBA" id="ARBA00022676"/>
    </source>
</evidence>
<dbReference type="SUPFAM" id="SSF56601">
    <property type="entry name" value="beta-lactamase/transpeptidase-like"/>
    <property type="match status" value="1"/>
</dbReference>
<dbReference type="InterPro" id="IPR012338">
    <property type="entry name" value="Beta-lactam/transpept-like"/>
</dbReference>
<dbReference type="Pfam" id="PF00905">
    <property type="entry name" value="Transpeptidase"/>
    <property type="match status" value="1"/>
</dbReference>
<evidence type="ECO:0000256" key="1">
    <source>
        <dbReference type="ARBA" id="ARBA00004752"/>
    </source>
</evidence>
<feature type="domain" description="Penicillin-binding protein transpeptidase" evidence="17">
    <location>
        <begin position="410"/>
        <end position="667"/>
    </location>
</feature>
<dbReference type="Proteomes" id="UP000622580">
    <property type="component" value="Unassembled WGS sequence"/>
</dbReference>
<dbReference type="InterPro" id="IPR023346">
    <property type="entry name" value="Lysozyme-like_dom_sf"/>
</dbReference>
<dbReference type="AlphaFoldDB" id="A0A941HXY1"/>
<dbReference type="GO" id="GO:0009002">
    <property type="term" value="F:serine-type D-Ala-D-Ala carboxypeptidase activity"/>
    <property type="evidence" value="ECO:0007669"/>
    <property type="project" value="UniProtKB-EC"/>
</dbReference>
<comment type="pathway">
    <text evidence="1">Cell wall biogenesis; peptidoglycan biosynthesis.</text>
</comment>
<evidence type="ECO:0000256" key="7">
    <source>
        <dbReference type="ARBA" id="ARBA00022679"/>
    </source>
</evidence>
<evidence type="ECO:0000256" key="10">
    <source>
        <dbReference type="ARBA" id="ARBA00022984"/>
    </source>
</evidence>
<keyword evidence="7" id="KW-0808">Transferase</keyword>
<dbReference type="GO" id="GO:0008360">
    <property type="term" value="P:regulation of cell shape"/>
    <property type="evidence" value="ECO:0007669"/>
    <property type="project" value="UniProtKB-KW"/>
</dbReference>
<dbReference type="FunFam" id="1.10.3810.10:FF:000001">
    <property type="entry name" value="Penicillin-binding protein 1A"/>
    <property type="match status" value="1"/>
</dbReference>
<name>A0A941HXY1_9CAUL</name>
<keyword evidence="21" id="KW-1185">Reference proteome</keyword>
<keyword evidence="16" id="KW-0472">Membrane</keyword>
<keyword evidence="5" id="KW-0645">Protease</keyword>
<dbReference type="Pfam" id="PF17093">
    <property type="entry name" value="PBP_N"/>
    <property type="match status" value="1"/>
</dbReference>
<dbReference type="EMBL" id="JAGSGD010000001">
    <property type="protein sequence ID" value="MBR7620880.1"/>
    <property type="molecule type" value="Genomic_DNA"/>
</dbReference>
<sequence length="738" mass="79232">MPDWNLDPYKFPDSKPGQPSPAEPAHEPAPVDEPVEHFRADLPKPKTAKVKAEKPPKAKRGGGGSGGGGFTFGGGGPRKAKSLNWLWTTLAVIAAVGALLVLGGAVYVQQVYLKDIPPLPEREALYAINRAPAIKFFDKTGALIAARGPKYGDRVTLTQLPDYVPRAFLAAEDRRFYQHGAVDPWAIVRAARANYAAGRVVEGGSTLSQQLAKGLFLTPDQTMTRKIQEAVMAQRLEKMLSKDEVLELYLNRIYFGANTFGIDGASRTYFGKPASQLTLSEAALLASLPKAPSRMALNRNMAGALERQRLVLERMQGEGWVTAADAAAAAARPPLISPNALANDGDMGYALDYATNEVLKLVGPNSPDLMVRLTIDPKLQATGAGILRQVIATEGKAAGASQASMVALSSEGAIRTMVGGLDYNASVFNRAVQARRQPGSSFKPFVYAAALEKGVMPTDVRIDGPVKFGDWKPENYGGGYRGAVTVETALAHSINTVAVKLAQEVGGPAISELTRRFGITTIPANPNLSVALGSYEVPLIEMVSGFQVFQTGGARITPYMVDEIKTVGGQPVFLHQTSSPVPAYDIARASMMVKMMKKVITGGTGTRANFGRPAAGKTGTSQNWRDAWFVGFTPDYVAGVWVGNDDDKPMNRITGGVMSAAIWRQFMVVAHEKLPIRDFDWLLPDPEPELEADPRNDFYQGLSDEFSAAARDAEAAIPPDPVAPKPEAEKPVVEDIPF</sequence>
<keyword evidence="12" id="KW-0961">Cell wall biogenesis/degradation</keyword>
<keyword evidence="10" id="KW-0573">Peptidoglycan synthesis</keyword>
<comment type="caution">
    <text evidence="20">The sequence shown here is derived from an EMBL/GenBank/DDBJ whole genome shotgun (WGS) entry which is preliminary data.</text>
</comment>
<dbReference type="InterPro" id="IPR001460">
    <property type="entry name" value="PCN-bd_Tpept"/>
</dbReference>
<dbReference type="PANTHER" id="PTHR32282">
    <property type="entry name" value="BINDING PROTEIN TRANSPEPTIDASE, PUTATIVE-RELATED"/>
    <property type="match status" value="1"/>
</dbReference>
<keyword evidence="16" id="KW-1133">Transmembrane helix</keyword>
<dbReference type="GO" id="GO:0071555">
    <property type="term" value="P:cell wall organization"/>
    <property type="evidence" value="ECO:0007669"/>
    <property type="project" value="UniProtKB-KW"/>
</dbReference>
<protein>
    <submittedName>
        <fullName evidence="20">PBP1A family penicillin-binding protein</fullName>
    </submittedName>
</protein>
<proteinExistence type="inferred from homology"/>